<dbReference type="HOGENOM" id="CLU_832247_0_0_1"/>
<dbReference type="EnsemblMetazoa" id="CPIJ004094-RA">
    <property type="protein sequence ID" value="CPIJ004094-PA"/>
    <property type="gene ID" value="CPIJ004094"/>
</dbReference>
<dbReference type="OrthoDB" id="546450at2759"/>
<dbReference type="VEuPathDB" id="VectorBase:CPIJ004094"/>
<comment type="similarity">
    <text evidence="8">Belongs to the peptidase S1 family. CLIP subfamily.</text>
</comment>
<dbReference type="EMBL" id="DS231872">
    <property type="protein sequence ID" value="EDS41413.1"/>
    <property type="molecule type" value="Genomic_DNA"/>
</dbReference>
<gene>
    <name evidence="12" type="primary">6035568</name>
    <name evidence="11" type="ORF">CpipJ_CPIJ004094</name>
</gene>
<dbReference type="InterPro" id="IPR001254">
    <property type="entry name" value="Trypsin_dom"/>
</dbReference>
<dbReference type="Gene3D" id="2.40.10.10">
    <property type="entry name" value="Trypsin-like serine proteases"/>
    <property type="match status" value="1"/>
</dbReference>
<evidence type="ECO:0000256" key="3">
    <source>
        <dbReference type="ARBA" id="ARBA00022588"/>
    </source>
</evidence>
<reference evidence="11" key="1">
    <citation type="submission" date="2007-03" db="EMBL/GenBank/DDBJ databases">
        <title>Annotation of Culex pipiens quinquefasciatus.</title>
        <authorList>
            <consortium name="The Broad Institute Genome Sequencing Platform"/>
            <person name="Atkinson P.W."/>
            <person name="Hemingway J."/>
            <person name="Christensen B.M."/>
            <person name="Higgs S."/>
            <person name="Kodira C."/>
            <person name="Hannick L."/>
            <person name="Megy K."/>
            <person name="O'Leary S."/>
            <person name="Pearson M."/>
            <person name="Haas B.J."/>
            <person name="Mauceli E."/>
            <person name="Wortman J.R."/>
            <person name="Lee N.H."/>
            <person name="Guigo R."/>
            <person name="Stanke M."/>
            <person name="Alvarado L."/>
            <person name="Amedeo P."/>
            <person name="Antoine C.H."/>
            <person name="Arensburger P."/>
            <person name="Bidwell S.L."/>
            <person name="Crawford M."/>
            <person name="Camaro F."/>
            <person name="Devon K."/>
            <person name="Engels R."/>
            <person name="Hammond M."/>
            <person name="Howarth C."/>
            <person name="Koehrsen M."/>
            <person name="Lawson D."/>
            <person name="Montgomery P."/>
            <person name="Nene V."/>
            <person name="Nusbaum C."/>
            <person name="Puiu D."/>
            <person name="Romero-Severson J."/>
            <person name="Severson D.W."/>
            <person name="Shumway M."/>
            <person name="Sisk P."/>
            <person name="Stolte C."/>
            <person name="Zeng Q."/>
            <person name="Eisenstadt E."/>
            <person name="Fraser-Liggett C."/>
            <person name="Strausberg R."/>
            <person name="Galagan J."/>
            <person name="Birren B."/>
            <person name="Collins F.H."/>
        </authorList>
    </citation>
    <scope>NUCLEOTIDE SEQUENCE [LARGE SCALE GENOMIC DNA]</scope>
    <source>
        <strain evidence="11">JHB</strain>
    </source>
</reference>
<keyword evidence="6" id="KW-1015">Disulfide bond</keyword>
<dbReference type="PROSITE" id="PS00134">
    <property type="entry name" value="TRYPSIN_HIS"/>
    <property type="match status" value="1"/>
</dbReference>
<dbReference type="VEuPathDB" id="VectorBase:CQUJHB011226"/>
<dbReference type="SUPFAM" id="SSF50494">
    <property type="entry name" value="Trypsin-like serine proteases"/>
    <property type="match status" value="1"/>
</dbReference>
<keyword evidence="9" id="KW-0812">Transmembrane</keyword>
<keyword evidence="2" id="KW-0964">Secreted</keyword>
<sequence length="334" mass="37199">MPLSTNRHHRQQQHSLLIVINITIIEESAQMREISRAKREKEKIRRPHSGFVGSAHVQVTRPRAEESLRRSRRRMALNSLIVVGRPVQTCAVLSLSVSVKGENMSQMALLSRGRVPSLVVMVAVICCWMLATTTLVVEAKLAARGKYEMMATPASSSASSSSSGKNPDEHRGIIDNVKMMFGGGASNRAPAHDTPASACSCRCGERNDASRIVGGQPTGINEFPWMARLSYFNRFYCGGMLINDRYVLTAAHCVKGFMWFMIKVTFGEHNRCDDSVRPETRFVLRAIAQKFSFLNFDNDIALLRLNDRVPITDFIRPICLPSDPLGIDSPDNFT</sequence>
<keyword evidence="9" id="KW-1133">Transmembrane helix</keyword>
<dbReference type="InParanoid" id="B0WAJ0"/>
<dbReference type="InterPro" id="IPR009003">
    <property type="entry name" value="Peptidase_S1_PA"/>
</dbReference>
<evidence type="ECO:0000256" key="2">
    <source>
        <dbReference type="ARBA" id="ARBA00022525"/>
    </source>
</evidence>
<dbReference type="PANTHER" id="PTHR24252">
    <property type="entry name" value="ACROSIN-RELATED"/>
    <property type="match status" value="1"/>
</dbReference>
<proteinExistence type="inferred from homology"/>
<evidence type="ECO:0000256" key="4">
    <source>
        <dbReference type="ARBA" id="ARBA00022729"/>
    </source>
</evidence>
<dbReference type="CDD" id="cd00190">
    <property type="entry name" value="Tryp_SPc"/>
    <property type="match status" value="1"/>
</dbReference>
<dbReference type="PANTHER" id="PTHR24252:SF7">
    <property type="entry name" value="HYALIN"/>
    <property type="match status" value="1"/>
</dbReference>
<dbReference type="Proteomes" id="UP000002320">
    <property type="component" value="Unassembled WGS sequence"/>
</dbReference>
<name>B0WAJ0_CULQU</name>
<evidence type="ECO:0000256" key="9">
    <source>
        <dbReference type="SAM" id="Phobius"/>
    </source>
</evidence>
<evidence type="ECO:0000313" key="13">
    <source>
        <dbReference type="Proteomes" id="UP000002320"/>
    </source>
</evidence>
<protein>
    <submittedName>
        <fullName evidence="11 12">Serine protease</fullName>
    </submittedName>
</protein>
<dbReference type="Pfam" id="PF00089">
    <property type="entry name" value="Trypsin"/>
    <property type="match status" value="1"/>
</dbReference>
<dbReference type="InterPro" id="IPR001314">
    <property type="entry name" value="Peptidase_S1A"/>
</dbReference>
<dbReference type="InterPro" id="IPR043504">
    <property type="entry name" value="Peptidase_S1_PA_chymotrypsin"/>
</dbReference>
<keyword evidence="9" id="KW-0472">Membrane</keyword>
<keyword evidence="3" id="KW-0399">Innate immunity</keyword>
<dbReference type="GO" id="GO:0004252">
    <property type="term" value="F:serine-type endopeptidase activity"/>
    <property type="evidence" value="ECO:0007669"/>
    <property type="project" value="InterPro"/>
</dbReference>
<dbReference type="InterPro" id="IPR018114">
    <property type="entry name" value="TRYPSIN_HIS"/>
</dbReference>
<keyword evidence="11" id="KW-0645">Protease</keyword>
<dbReference type="GO" id="GO:0005576">
    <property type="term" value="C:extracellular region"/>
    <property type="evidence" value="ECO:0007669"/>
    <property type="project" value="UniProtKB-SubCell"/>
</dbReference>
<evidence type="ECO:0000259" key="10">
    <source>
        <dbReference type="PROSITE" id="PS50240"/>
    </source>
</evidence>
<dbReference type="PROSITE" id="PS50240">
    <property type="entry name" value="TRYPSIN_DOM"/>
    <property type="match status" value="1"/>
</dbReference>
<keyword evidence="5" id="KW-0391">Immunity</keyword>
<reference evidence="12" key="2">
    <citation type="submission" date="2020-05" db="UniProtKB">
        <authorList>
            <consortium name="EnsemblMetazoa"/>
        </authorList>
    </citation>
    <scope>IDENTIFICATION</scope>
    <source>
        <strain evidence="12">JHB</strain>
    </source>
</reference>
<keyword evidence="13" id="KW-1185">Reference proteome</keyword>
<evidence type="ECO:0000256" key="8">
    <source>
        <dbReference type="ARBA" id="ARBA00024195"/>
    </source>
</evidence>
<evidence type="ECO:0000256" key="5">
    <source>
        <dbReference type="ARBA" id="ARBA00022859"/>
    </source>
</evidence>
<accession>B0WAJ0</accession>
<evidence type="ECO:0000256" key="7">
    <source>
        <dbReference type="ARBA" id="ARBA00023180"/>
    </source>
</evidence>
<dbReference type="KEGG" id="cqu:CpipJ_CPIJ004094"/>
<keyword evidence="7" id="KW-0325">Glycoprotein</keyword>
<dbReference type="PRINTS" id="PR00722">
    <property type="entry name" value="CHYMOTRYPSIN"/>
</dbReference>
<evidence type="ECO:0000256" key="1">
    <source>
        <dbReference type="ARBA" id="ARBA00004613"/>
    </source>
</evidence>
<dbReference type="FunFam" id="2.40.10.10:FF:000028">
    <property type="entry name" value="Serine protease easter"/>
    <property type="match status" value="1"/>
</dbReference>
<evidence type="ECO:0000313" key="11">
    <source>
        <dbReference type="EMBL" id="EDS41413.1"/>
    </source>
</evidence>
<dbReference type="GO" id="GO:0045087">
    <property type="term" value="P:innate immune response"/>
    <property type="evidence" value="ECO:0007669"/>
    <property type="project" value="UniProtKB-KW"/>
</dbReference>
<keyword evidence="4" id="KW-0732">Signal</keyword>
<dbReference type="eggNOG" id="KOG3627">
    <property type="taxonomic scope" value="Eukaryota"/>
</dbReference>
<dbReference type="AlphaFoldDB" id="B0WAJ0"/>
<keyword evidence="11" id="KW-0378">Hydrolase</keyword>
<feature type="transmembrane region" description="Helical" evidence="9">
    <location>
        <begin position="117"/>
        <end position="137"/>
    </location>
</feature>
<evidence type="ECO:0000256" key="6">
    <source>
        <dbReference type="ARBA" id="ARBA00023157"/>
    </source>
</evidence>
<feature type="domain" description="Peptidase S1" evidence="10">
    <location>
        <begin position="212"/>
        <end position="334"/>
    </location>
</feature>
<dbReference type="GO" id="GO:0006508">
    <property type="term" value="P:proteolysis"/>
    <property type="evidence" value="ECO:0007669"/>
    <property type="project" value="UniProtKB-KW"/>
</dbReference>
<comment type="subcellular location">
    <subcellularLocation>
        <location evidence="1">Secreted</location>
    </subcellularLocation>
</comment>
<dbReference type="SMART" id="SM00020">
    <property type="entry name" value="Tryp_SPc"/>
    <property type="match status" value="1"/>
</dbReference>
<organism>
    <name type="scientific">Culex quinquefasciatus</name>
    <name type="common">Southern house mosquito</name>
    <name type="synonym">Culex pungens</name>
    <dbReference type="NCBI Taxonomy" id="7176"/>
    <lineage>
        <taxon>Eukaryota</taxon>
        <taxon>Metazoa</taxon>
        <taxon>Ecdysozoa</taxon>
        <taxon>Arthropoda</taxon>
        <taxon>Hexapoda</taxon>
        <taxon>Insecta</taxon>
        <taxon>Pterygota</taxon>
        <taxon>Neoptera</taxon>
        <taxon>Endopterygota</taxon>
        <taxon>Diptera</taxon>
        <taxon>Nematocera</taxon>
        <taxon>Culicoidea</taxon>
        <taxon>Culicidae</taxon>
        <taxon>Culicinae</taxon>
        <taxon>Culicini</taxon>
        <taxon>Culex</taxon>
        <taxon>Culex</taxon>
    </lineage>
</organism>
<evidence type="ECO:0000313" key="12">
    <source>
        <dbReference type="EnsemblMetazoa" id="CPIJ004094-PA"/>
    </source>
</evidence>
<dbReference type="MEROPS" id="S01.B41"/>